<name>A0A6M0Q725_9BACI</name>
<feature type="transmembrane region" description="Helical" evidence="1">
    <location>
        <begin position="49"/>
        <end position="69"/>
    </location>
</feature>
<feature type="transmembrane region" description="Helical" evidence="1">
    <location>
        <begin position="5"/>
        <end position="23"/>
    </location>
</feature>
<organism evidence="2 3">
    <name type="scientific">Bacillus mesophilus</name>
    <dbReference type="NCBI Taxonomy" id="1808955"/>
    <lineage>
        <taxon>Bacteria</taxon>
        <taxon>Bacillati</taxon>
        <taxon>Bacillota</taxon>
        <taxon>Bacilli</taxon>
        <taxon>Bacillales</taxon>
        <taxon>Bacillaceae</taxon>
        <taxon>Bacillus</taxon>
    </lineage>
</organism>
<dbReference type="EMBL" id="JAAIWM010000003">
    <property type="protein sequence ID" value="NEY72151.1"/>
    <property type="molecule type" value="Genomic_DNA"/>
</dbReference>
<accession>A0A6M0Q725</accession>
<evidence type="ECO:0000256" key="1">
    <source>
        <dbReference type="SAM" id="Phobius"/>
    </source>
</evidence>
<comment type="caution">
    <text evidence="2">The sequence shown here is derived from an EMBL/GenBank/DDBJ whole genome shotgun (WGS) entry which is preliminary data.</text>
</comment>
<keyword evidence="1" id="KW-1133">Transmembrane helix</keyword>
<keyword evidence="3" id="KW-1185">Reference proteome</keyword>
<protein>
    <submittedName>
        <fullName evidence="2">Uncharacterized protein</fullName>
    </submittedName>
</protein>
<evidence type="ECO:0000313" key="3">
    <source>
        <dbReference type="Proteomes" id="UP000481043"/>
    </source>
</evidence>
<proteinExistence type="predicted"/>
<reference evidence="2 3" key="1">
    <citation type="submission" date="2020-02" db="EMBL/GenBank/DDBJ databases">
        <title>Bacillus aquiflavi sp. nov., isolated from yellow water of strong flavor Chinese baijiu in Yibin region of China.</title>
        <authorList>
            <person name="Xie J."/>
        </authorList>
    </citation>
    <scope>NUCLEOTIDE SEQUENCE [LARGE SCALE GENOMIC DNA]</scope>
    <source>
        <strain evidence="2 3">SA4</strain>
    </source>
</reference>
<dbReference type="RefSeq" id="WP_163179615.1">
    <property type="nucleotide sequence ID" value="NZ_JAAIWM010000003.1"/>
</dbReference>
<evidence type="ECO:0000313" key="2">
    <source>
        <dbReference type="EMBL" id="NEY72151.1"/>
    </source>
</evidence>
<keyword evidence="1" id="KW-0472">Membrane</keyword>
<sequence>MEFILFILIPDFMIGFVVALLVIKNNHQENIWQLINRGQPVSSTVHKNIVLTVLVLTLIGVFSALFYYITLQRLKERNQ</sequence>
<dbReference type="AlphaFoldDB" id="A0A6M0Q725"/>
<dbReference type="Proteomes" id="UP000481043">
    <property type="component" value="Unassembled WGS sequence"/>
</dbReference>
<gene>
    <name evidence="2" type="ORF">G4D63_10480</name>
</gene>
<keyword evidence="1" id="KW-0812">Transmembrane</keyword>